<dbReference type="RefSeq" id="XP_025549791.1">
    <property type="nucleotide sequence ID" value="XM_025689992.1"/>
</dbReference>
<dbReference type="EMBL" id="KZ824294">
    <property type="protein sequence ID" value="RAL10637.1"/>
    <property type="molecule type" value="Genomic_DNA"/>
</dbReference>
<evidence type="ECO:0000313" key="2">
    <source>
        <dbReference type="EMBL" id="RAL10637.1"/>
    </source>
</evidence>
<protein>
    <submittedName>
        <fullName evidence="2">Uncharacterized protein</fullName>
    </submittedName>
</protein>
<name>A0A395HS42_ASPHC</name>
<dbReference type="AlphaFoldDB" id="A0A395HS42"/>
<feature type="transmembrane region" description="Helical" evidence="1">
    <location>
        <begin position="50"/>
        <end position="76"/>
    </location>
</feature>
<reference evidence="2 3" key="1">
    <citation type="submission" date="2018-02" db="EMBL/GenBank/DDBJ databases">
        <title>The genomes of Aspergillus section Nigri reveals drivers in fungal speciation.</title>
        <authorList>
            <consortium name="DOE Joint Genome Institute"/>
            <person name="Vesth T.C."/>
            <person name="Nybo J."/>
            <person name="Theobald S."/>
            <person name="Brandl J."/>
            <person name="Frisvad J.C."/>
            <person name="Nielsen K.F."/>
            <person name="Lyhne E.K."/>
            <person name="Kogle M.E."/>
            <person name="Kuo A."/>
            <person name="Riley R."/>
            <person name="Clum A."/>
            <person name="Nolan M."/>
            <person name="Lipzen A."/>
            <person name="Salamov A."/>
            <person name="Henrissat B."/>
            <person name="Wiebenga A."/>
            <person name="De vries R.P."/>
            <person name="Grigoriev I.V."/>
            <person name="Mortensen U.H."/>
            <person name="Andersen M.R."/>
            <person name="Baker S.E."/>
        </authorList>
    </citation>
    <scope>NUCLEOTIDE SEQUENCE [LARGE SCALE GENOMIC DNA]</scope>
    <source>
        <strain evidence="2 3">CBS 101889</strain>
    </source>
</reference>
<keyword evidence="1" id="KW-0812">Transmembrane</keyword>
<organism evidence="2 3">
    <name type="scientific">Aspergillus homomorphus (strain CBS 101889)</name>
    <dbReference type="NCBI Taxonomy" id="1450537"/>
    <lineage>
        <taxon>Eukaryota</taxon>
        <taxon>Fungi</taxon>
        <taxon>Dikarya</taxon>
        <taxon>Ascomycota</taxon>
        <taxon>Pezizomycotina</taxon>
        <taxon>Eurotiomycetes</taxon>
        <taxon>Eurotiomycetidae</taxon>
        <taxon>Eurotiales</taxon>
        <taxon>Aspergillaceae</taxon>
        <taxon>Aspergillus</taxon>
        <taxon>Aspergillus subgen. Circumdati</taxon>
    </lineage>
</organism>
<keyword evidence="1" id="KW-1133">Transmembrane helix</keyword>
<feature type="transmembrane region" description="Helical" evidence="1">
    <location>
        <begin position="88"/>
        <end position="107"/>
    </location>
</feature>
<dbReference type="Proteomes" id="UP000248961">
    <property type="component" value="Unassembled WGS sequence"/>
</dbReference>
<sequence length="141" mass="15498">MGPDLFFSLSLPHHPFFRALFPISIRYRSTRFPATHTIRVRSLHPVTLSLMFPTLGIGIILDSVWLYLLLVGITFWDGQRGKGRGRGLGWVLGCAGFAGGLASAGRLRTGKLSDGTKTNQACLQCLEVVLLTFRCLHLGSQ</sequence>
<dbReference type="GeneID" id="37194281"/>
<keyword evidence="3" id="KW-1185">Reference proteome</keyword>
<proteinExistence type="predicted"/>
<evidence type="ECO:0000313" key="3">
    <source>
        <dbReference type="Proteomes" id="UP000248961"/>
    </source>
</evidence>
<dbReference type="VEuPathDB" id="FungiDB:BO97DRAFT_124150"/>
<gene>
    <name evidence="2" type="ORF">BO97DRAFT_124150</name>
</gene>
<accession>A0A395HS42</accession>
<keyword evidence="1" id="KW-0472">Membrane</keyword>
<evidence type="ECO:0000256" key="1">
    <source>
        <dbReference type="SAM" id="Phobius"/>
    </source>
</evidence>